<proteinExistence type="predicted"/>
<evidence type="ECO:0000313" key="1">
    <source>
        <dbReference type="EMBL" id="ABA08289.1"/>
    </source>
</evidence>
<protein>
    <submittedName>
        <fullName evidence="1">Envelope glycoprotein</fullName>
    </submittedName>
</protein>
<keyword evidence="1" id="KW-0261">Viral envelope protein</keyword>
<gene>
    <name evidence="1" type="primary">env</name>
</gene>
<sequence length="125" mass="13962">LFGLSPAFCDIHNLLYSAWESYSPSAICCIPSAIIPSAIKSSCCITIEKFSSTIKTMCCDFYIPSCGVSFYYMFCSPKVFSSLFSYLLSSFISILIQKTLPMCLVLISSYSLPPVGQRMLWPWVL</sequence>
<dbReference type="EMBL" id="DQ155201">
    <property type="protein sequence ID" value="ABA08289.1"/>
    <property type="molecule type" value="Genomic_DNA"/>
</dbReference>
<organismHost>
    <name type="scientific">Homo sapiens</name>
    <name type="common">Human</name>
    <dbReference type="NCBI Taxonomy" id="9606"/>
</organismHost>
<feature type="non-terminal residue" evidence="1">
    <location>
        <position position="125"/>
    </location>
</feature>
<reference evidence="1" key="1">
    <citation type="journal article" date="2008" name="AIDS Res. Hum. Retroviruses">
        <title>HIV type 1 genetic diversity in Moyale, Mandera, and Turkana based on env-C2-V3 sequences.</title>
        <authorList>
            <person name="Khamadi S.A."/>
            <person name="Lihana R.W."/>
            <person name="Mwaniki D.L."/>
            <person name="Kinyua J."/>
            <person name="Lagat N."/>
            <person name="Carter J.Y."/>
            <person name="Ichimura H."/>
            <person name="Oishi I."/>
            <person name="Okoth F.A."/>
            <person name="Ochieng W."/>
        </authorList>
    </citation>
    <scope>NUCLEOTIDE SEQUENCE</scope>
    <source>
        <strain evidence="1">MYDH025</strain>
    </source>
</reference>
<feature type="non-terminal residue" evidence="1">
    <location>
        <position position="1"/>
    </location>
</feature>
<dbReference type="GO" id="GO:0019031">
    <property type="term" value="C:viral envelope"/>
    <property type="evidence" value="ECO:0007669"/>
    <property type="project" value="UniProtKB-KW"/>
</dbReference>
<accession>Q3LX43</accession>
<keyword evidence="1" id="KW-0946">Virion</keyword>
<name>Q3LX43_HV1</name>
<organism evidence="1">
    <name type="scientific">Human immunodeficiency virus type 1</name>
    <name type="common">HIV-1</name>
    <dbReference type="NCBI Taxonomy" id="11676"/>
    <lineage>
        <taxon>Viruses</taxon>
        <taxon>Riboviria</taxon>
        <taxon>Pararnavirae</taxon>
        <taxon>Artverviricota</taxon>
        <taxon>Revtraviricetes</taxon>
        <taxon>Ortervirales</taxon>
        <taxon>Retroviridae</taxon>
        <taxon>Orthoretrovirinae</taxon>
        <taxon>Lentivirus</taxon>
        <taxon>Lentivirus humimdef1</taxon>
    </lineage>
</organism>